<reference evidence="10" key="1">
    <citation type="submission" date="2020-06" db="EMBL/GenBank/DDBJ databases">
        <authorList>
            <consortium name="Plant Systems Biology data submission"/>
        </authorList>
    </citation>
    <scope>NUCLEOTIDE SEQUENCE</scope>
    <source>
        <strain evidence="10">D6</strain>
    </source>
</reference>
<dbReference type="InterPro" id="IPR037679">
    <property type="entry name" value="Apc5"/>
</dbReference>
<evidence type="ECO:0000256" key="7">
    <source>
        <dbReference type="ARBA" id="ARBA00031069"/>
    </source>
</evidence>
<feature type="domain" description="Anaphase-promoting complex subunit 5" evidence="9">
    <location>
        <begin position="242"/>
        <end position="329"/>
    </location>
</feature>
<dbReference type="OrthoDB" id="2504561at2759"/>
<dbReference type="GO" id="GO:0005680">
    <property type="term" value="C:anaphase-promoting complex"/>
    <property type="evidence" value="ECO:0007669"/>
    <property type="project" value="InterPro"/>
</dbReference>
<keyword evidence="5" id="KW-0833">Ubl conjugation pathway</keyword>
<comment type="function">
    <text evidence="8">Component of the anaphase promoting complex/cyclosome (APC/C), a cell cycle-regulated E3 ubiquitin ligase that controls progression through mitosis and the G1 phase of the cell cycle. The APC/C complex acts by mediating ubiquitination and subsequent degradation of target proteins: it mainly mediates the formation of 'Lys-11'-linked polyubiquitin chains and, to a lower extent, the formation of 'Lys-48'- and 'Lys-63'-linked polyubiquitin chains. The APC/C complex catalyzes assembly of branched 'Lys-11'-/'Lys-48'-linked branched ubiquitin chains on target proteins.</text>
</comment>
<evidence type="ECO:0000313" key="10">
    <source>
        <dbReference type="EMBL" id="CAB9498005.1"/>
    </source>
</evidence>
<keyword evidence="11" id="KW-1185">Reference proteome</keyword>
<evidence type="ECO:0000256" key="1">
    <source>
        <dbReference type="ARBA" id="ARBA00007450"/>
    </source>
</evidence>
<evidence type="ECO:0000256" key="3">
    <source>
        <dbReference type="ARBA" id="ARBA00022618"/>
    </source>
</evidence>
<dbReference type="PANTHER" id="PTHR12830:SF9">
    <property type="entry name" value="ANAPHASE-PROMOTING COMPLEX SUBUNIT 5"/>
    <property type="match status" value="1"/>
</dbReference>
<protein>
    <recommendedName>
        <fullName evidence="2">Anaphase-promoting complex subunit 5</fullName>
    </recommendedName>
    <alternativeName>
        <fullName evidence="7">Cyclosome subunit 5</fullName>
    </alternativeName>
</protein>
<evidence type="ECO:0000256" key="4">
    <source>
        <dbReference type="ARBA" id="ARBA00022776"/>
    </source>
</evidence>
<comment type="caution">
    <text evidence="10">The sequence shown here is derived from an EMBL/GenBank/DDBJ whole genome shotgun (WGS) entry which is preliminary data.</text>
</comment>
<sequence>MADRPTPYSVSICTLIALQSDPSSPLHQEFHPSEEAQQSLSAFLENCVMLNSSSHTNDNALMVHAVSLSDFFLELQSVAGDLCELLLDYVSMAASSVDGLMELMASLKNAVVAGIVDSASAHGVFLRKVCLGFDLLSFETMSLLWTDMQREIVMAKKELESSTDDEPDTNNDTTALDMGATHWPLSASQIERALRKECFQMLENSRHDKKKSNMVEKNMSFEEMEMNLQRVLASDPELPSAHFLRFLNCIKHGERVGAMDSLHRYFDYAIIQGKREGDILEFAAILLASSHNSFGDTAMSKLATEEAVRVAQQSMDASCVAFALGWIFSTETSSASNNQAGDLLQRCATRALEGQIWPLAAGANLTKTRYQMSGTLAEPEHPRGSLIGSNNSNNNRGFAETAWNSLADASSHLDAANDGATVDRPTHVTEASSNRDVMNTLARQKLVSAGVWDYCGQTHLSGLSSFVALYCHADQQIMSHDLVNAVQNLARVSLFGSPPSALITNEFNGKVLEDIMRAPPASSDSKDCAEERCVYAKALTKLISCWKQFNLPVDGAFLLSVTMVLHEWAVRRGELQQAQMFNSALQGFLQPRLHNYSEVTIDVMSVKSLMLSRQQKWGEARELLASLIQTAKEERLKPHQAALLLQLSLVHLDENPRQSTLALPPLLECLSMTHQDKMDGLHSSALSILAQVHFRMRNSTRAIALLKAVLPSMLQTEHVWYLGEAFLTLSKCRLQLAGVFDKQDGAVVAAHSNKLSSMRLFRSVVRDLTNSQRHFEACHDLSRLQEVFYLQARVLDQLPGEHQNRDVAAQGFLDVSQHLAAADKPLAGDSGVIGCLSCIDTLEKMASRPLPTRTPK</sequence>
<dbReference type="GO" id="GO:0045842">
    <property type="term" value="P:positive regulation of mitotic metaphase/anaphase transition"/>
    <property type="evidence" value="ECO:0007669"/>
    <property type="project" value="TreeGrafter"/>
</dbReference>
<dbReference type="GO" id="GO:0070979">
    <property type="term" value="P:protein K11-linked ubiquitination"/>
    <property type="evidence" value="ECO:0007669"/>
    <property type="project" value="TreeGrafter"/>
</dbReference>
<dbReference type="Proteomes" id="UP001153069">
    <property type="component" value="Unassembled WGS sequence"/>
</dbReference>
<dbReference type="InterPro" id="IPR026000">
    <property type="entry name" value="Apc5_dom"/>
</dbReference>
<organism evidence="10 11">
    <name type="scientific">Seminavis robusta</name>
    <dbReference type="NCBI Taxonomy" id="568900"/>
    <lineage>
        <taxon>Eukaryota</taxon>
        <taxon>Sar</taxon>
        <taxon>Stramenopiles</taxon>
        <taxon>Ochrophyta</taxon>
        <taxon>Bacillariophyta</taxon>
        <taxon>Bacillariophyceae</taxon>
        <taxon>Bacillariophycidae</taxon>
        <taxon>Naviculales</taxon>
        <taxon>Naviculaceae</taxon>
        <taxon>Seminavis</taxon>
    </lineage>
</organism>
<keyword evidence="3" id="KW-0132">Cell division</keyword>
<dbReference type="EMBL" id="CAICTM010000030">
    <property type="protein sequence ID" value="CAB9498005.1"/>
    <property type="molecule type" value="Genomic_DNA"/>
</dbReference>
<comment type="similarity">
    <text evidence="1">Belongs to the APC5 family.</text>
</comment>
<accession>A0A9N8DCJ6</accession>
<dbReference type="AlphaFoldDB" id="A0A9N8DCJ6"/>
<keyword evidence="4" id="KW-0498">Mitosis</keyword>
<dbReference type="GO" id="GO:0031145">
    <property type="term" value="P:anaphase-promoting complex-dependent catabolic process"/>
    <property type="evidence" value="ECO:0007669"/>
    <property type="project" value="TreeGrafter"/>
</dbReference>
<evidence type="ECO:0000259" key="9">
    <source>
        <dbReference type="Pfam" id="PF12862"/>
    </source>
</evidence>
<dbReference type="Pfam" id="PF12862">
    <property type="entry name" value="ANAPC5"/>
    <property type="match status" value="1"/>
</dbReference>
<dbReference type="InterPro" id="IPR011990">
    <property type="entry name" value="TPR-like_helical_dom_sf"/>
</dbReference>
<dbReference type="PANTHER" id="PTHR12830">
    <property type="entry name" value="ANAPHASE-PROMOTING COMPLEX SUBUNIT 5"/>
    <property type="match status" value="1"/>
</dbReference>
<evidence type="ECO:0000313" key="11">
    <source>
        <dbReference type="Proteomes" id="UP001153069"/>
    </source>
</evidence>
<dbReference type="SUPFAM" id="SSF48452">
    <property type="entry name" value="TPR-like"/>
    <property type="match status" value="1"/>
</dbReference>
<proteinExistence type="inferred from homology"/>
<keyword evidence="6" id="KW-0131">Cell cycle</keyword>
<gene>
    <name evidence="10" type="ORF">SEMRO_30_G019480.1</name>
</gene>
<name>A0A9N8DCJ6_9STRA</name>
<dbReference type="GO" id="GO:0051301">
    <property type="term" value="P:cell division"/>
    <property type="evidence" value="ECO:0007669"/>
    <property type="project" value="UniProtKB-KW"/>
</dbReference>
<evidence type="ECO:0000256" key="8">
    <source>
        <dbReference type="ARBA" id="ARBA00045696"/>
    </source>
</evidence>
<evidence type="ECO:0000256" key="6">
    <source>
        <dbReference type="ARBA" id="ARBA00023306"/>
    </source>
</evidence>
<evidence type="ECO:0000256" key="5">
    <source>
        <dbReference type="ARBA" id="ARBA00022786"/>
    </source>
</evidence>
<evidence type="ECO:0000256" key="2">
    <source>
        <dbReference type="ARBA" id="ARBA00016066"/>
    </source>
</evidence>